<dbReference type="OrthoDB" id="1750748at2"/>
<proteinExistence type="predicted"/>
<feature type="transmembrane region" description="Helical" evidence="1">
    <location>
        <begin position="80"/>
        <end position="97"/>
    </location>
</feature>
<protein>
    <recommendedName>
        <fullName evidence="2">HAAS transmembrane region domain-containing protein</fullName>
    </recommendedName>
</protein>
<feature type="transmembrane region" description="Helical" evidence="1">
    <location>
        <begin position="181"/>
        <end position="208"/>
    </location>
</feature>
<dbReference type="STRING" id="264697.ABE28_018190"/>
<name>A0A1B3XSW8_9BACI</name>
<dbReference type="PANTHER" id="PTHR41307:SF1">
    <property type="entry name" value="MEMBRANE PROTEIN"/>
    <property type="match status" value="1"/>
</dbReference>
<feature type="domain" description="HAAS transmembrane region" evidence="2">
    <location>
        <begin position="94"/>
        <end position="208"/>
    </location>
</feature>
<dbReference type="PANTHER" id="PTHR41307">
    <property type="entry name" value="MEMBRANE PROTEIN-RELATED"/>
    <property type="match status" value="1"/>
</dbReference>
<evidence type="ECO:0000313" key="3">
    <source>
        <dbReference type="EMBL" id="AOH56299.1"/>
    </source>
</evidence>
<gene>
    <name evidence="3" type="ORF">ABE28_018190</name>
</gene>
<reference evidence="3 4" key="1">
    <citation type="submission" date="2016-08" db="EMBL/GenBank/DDBJ databases">
        <title>Complete genome sequence of Bacillus muralis G25-68, a strain with toxicity to nematodes.</title>
        <authorList>
            <person name="Zheng Z."/>
        </authorList>
    </citation>
    <scope>NUCLEOTIDE SEQUENCE [LARGE SCALE GENOMIC DNA]</scope>
    <source>
        <strain evidence="3 4">G25-68</strain>
    </source>
</reference>
<evidence type="ECO:0000313" key="4">
    <source>
        <dbReference type="Proteomes" id="UP000077926"/>
    </source>
</evidence>
<dbReference type="EMBL" id="CP017080">
    <property type="protein sequence ID" value="AOH56299.1"/>
    <property type="molecule type" value="Genomic_DNA"/>
</dbReference>
<feature type="transmembrane region" description="Helical" evidence="1">
    <location>
        <begin position="228"/>
        <end position="247"/>
    </location>
</feature>
<feature type="transmembrane region" description="Helical" evidence="1">
    <location>
        <begin position="145"/>
        <end position="169"/>
    </location>
</feature>
<dbReference type="AlphaFoldDB" id="A0A1B3XSW8"/>
<evidence type="ECO:0000259" key="2">
    <source>
        <dbReference type="Pfam" id="PF08006"/>
    </source>
</evidence>
<dbReference type="SUPFAM" id="SSF158560">
    <property type="entry name" value="BH3980-like"/>
    <property type="match status" value="1"/>
</dbReference>
<feature type="transmembrane region" description="Helical" evidence="1">
    <location>
        <begin position="109"/>
        <end position="133"/>
    </location>
</feature>
<keyword evidence="1" id="KW-0812">Transmembrane</keyword>
<keyword evidence="4" id="KW-1185">Reference proteome</keyword>
<accession>A0A1B3XSW8</accession>
<dbReference type="Pfam" id="PF08006">
    <property type="entry name" value="HAAS_TM"/>
    <property type="match status" value="1"/>
</dbReference>
<dbReference type="InterPro" id="IPR012963">
    <property type="entry name" value="HAAS_TM"/>
</dbReference>
<keyword evidence="1" id="KW-0472">Membrane</keyword>
<evidence type="ECO:0000256" key="1">
    <source>
        <dbReference type="SAM" id="Phobius"/>
    </source>
</evidence>
<dbReference type="Proteomes" id="UP000077926">
    <property type="component" value="Chromosome"/>
</dbReference>
<keyword evidence="1" id="KW-1133">Transmembrane helix</keyword>
<dbReference type="KEGG" id="bmur:ABE28_018190"/>
<organism evidence="3 4">
    <name type="scientific">Peribacillus muralis</name>
    <dbReference type="NCBI Taxonomy" id="264697"/>
    <lineage>
        <taxon>Bacteria</taxon>
        <taxon>Bacillati</taxon>
        <taxon>Bacillota</taxon>
        <taxon>Bacilli</taxon>
        <taxon>Bacillales</taxon>
        <taxon>Bacillaceae</taxon>
        <taxon>Peribacillus</taxon>
    </lineage>
</organism>
<sequence length="253" mass="28072">MLDVNTPLSKDSRHFLENLRLYLIANGKNTDEIEEIVEELGVHLLEAEGKDKSVEHIVGSSPKEYMEQISAEMPVDFKGYLKYIVMILFGAASYLVMDRALNGGIEFSFLELIGYPLAGLLSIVVYLISFRYLASHTLSMVRQSVLLFSLGIISIALFASVVILSGIYGTPFVKLENTGNVVALIAAISIFIILSLWSKTWISIIIPILLFGPGLMMDNTDYQESLKLVLSSLITMLGILLYCGITLKKLKRV</sequence>